<dbReference type="EMBL" id="AMGX01000008">
    <property type="protein sequence ID" value="EXJ71210.1"/>
    <property type="molecule type" value="Genomic_DNA"/>
</dbReference>
<comment type="caution">
    <text evidence="4">The sequence shown here is derived from an EMBL/GenBank/DDBJ whole genome shotgun (WGS) entry which is preliminary data.</text>
</comment>
<dbReference type="InterPro" id="IPR029069">
    <property type="entry name" value="HotDog_dom_sf"/>
</dbReference>
<dbReference type="PANTHER" id="PTHR11066">
    <property type="entry name" value="ACYL-COA THIOESTERASE"/>
    <property type="match status" value="1"/>
</dbReference>
<name>W9X1K2_9EURO</name>
<dbReference type="GO" id="GO:0006637">
    <property type="term" value="P:acyl-CoA metabolic process"/>
    <property type="evidence" value="ECO:0007669"/>
    <property type="project" value="InterPro"/>
</dbReference>
<dbReference type="eggNOG" id="KOG3016">
    <property type="taxonomic scope" value="Eukaryota"/>
</dbReference>
<sequence>MSTHNRGRSTEPSQPRSQIERVLSIRRSTDESSGADVFINKESLECPPWARGAYGGQIIAQSLLAAYETVPPDFVVHSIYCHFLNAANVDLPITYHVERVRDGKSFATRVVHVRQHQRLIVSATASFTQDSKRAKVLQHAVPIPSDESPPGDNLEAITQSAAGQAGEGRPCDCVRSRVENKGLPHVRRLRQWIRARGRIGETSLDAYGSPDESSSTGRGTGPISQDGHRAHVATLAYMTDNYFIGTVFRVHNASRFSNPLSPHPMLSRSKKDGADAGTVQEYFDRLAQEESNDNRDAPQNDKHVDMMVTLDHTIFFHEPRHFRADEWLLAEMESPWAGNERGLVVERIWGHEGTLVATCIQEGVVRLSQHRSDSKL</sequence>
<organism evidence="4 5">
    <name type="scientific">Cladophialophora psammophila CBS 110553</name>
    <dbReference type="NCBI Taxonomy" id="1182543"/>
    <lineage>
        <taxon>Eukaryota</taxon>
        <taxon>Fungi</taxon>
        <taxon>Dikarya</taxon>
        <taxon>Ascomycota</taxon>
        <taxon>Pezizomycotina</taxon>
        <taxon>Eurotiomycetes</taxon>
        <taxon>Chaetothyriomycetidae</taxon>
        <taxon>Chaetothyriales</taxon>
        <taxon>Herpotrichiellaceae</taxon>
        <taxon>Cladophialophora</taxon>
    </lineage>
</organism>
<dbReference type="GO" id="GO:0047617">
    <property type="term" value="F:fatty acyl-CoA hydrolase activity"/>
    <property type="evidence" value="ECO:0007669"/>
    <property type="project" value="InterPro"/>
</dbReference>
<dbReference type="AlphaFoldDB" id="W9X1K2"/>
<accession>W9X1K2</accession>
<evidence type="ECO:0000259" key="3">
    <source>
        <dbReference type="Pfam" id="PF20789"/>
    </source>
</evidence>
<dbReference type="PANTHER" id="PTHR11066:SF34">
    <property type="entry name" value="ACYL-COENZYME A THIOESTERASE 8"/>
    <property type="match status" value="1"/>
</dbReference>
<reference evidence="4 5" key="1">
    <citation type="submission" date="2013-03" db="EMBL/GenBank/DDBJ databases">
        <title>The Genome Sequence of Cladophialophora psammophila CBS 110553.</title>
        <authorList>
            <consortium name="The Broad Institute Genomics Platform"/>
            <person name="Cuomo C."/>
            <person name="de Hoog S."/>
            <person name="Gorbushina A."/>
            <person name="Walker B."/>
            <person name="Young S.K."/>
            <person name="Zeng Q."/>
            <person name="Gargeya S."/>
            <person name="Fitzgerald M."/>
            <person name="Haas B."/>
            <person name="Abouelleil A."/>
            <person name="Allen A.W."/>
            <person name="Alvarado L."/>
            <person name="Arachchi H.M."/>
            <person name="Berlin A.M."/>
            <person name="Chapman S.B."/>
            <person name="Gainer-Dewar J."/>
            <person name="Goldberg J."/>
            <person name="Griggs A."/>
            <person name="Gujja S."/>
            <person name="Hansen M."/>
            <person name="Howarth C."/>
            <person name="Imamovic A."/>
            <person name="Ireland A."/>
            <person name="Larimer J."/>
            <person name="McCowan C."/>
            <person name="Murphy C."/>
            <person name="Pearson M."/>
            <person name="Poon T.W."/>
            <person name="Priest M."/>
            <person name="Roberts A."/>
            <person name="Saif S."/>
            <person name="Shea T."/>
            <person name="Sisk P."/>
            <person name="Sykes S."/>
            <person name="Wortman J."/>
            <person name="Nusbaum C."/>
            <person name="Birren B."/>
        </authorList>
    </citation>
    <scope>NUCLEOTIDE SEQUENCE [LARGE SCALE GENOMIC DNA]</scope>
    <source>
        <strain evidence="4 5">CBS 110553</strain>
    </source>
</reference>
<dbReference type="SUPFAM" id="SSF54637">
    <property type="entry name" value="Thioesterase/thiol ester dehydrase-isomerase"/>
    <property type="match status" value="2"/>
</dbReference>
<dbReference type="GeneID" id="19190916"/>
<dbReference type="Gene3D" id="3.10.129.10">
    <property type="entry name" value="Hotdog Thioesterase"/>
    <property type="match status" value="2"/>
</dbReference>
<protein>
    <recommendedName>
        <fullName evidence="6">Palmitoyl-CoA hydrolase</fullName>
    </recommendedName>
</protein>
<dbReference type="InterPro" id="IPR049449">
    <property type="entry name" value="TesB_ACOT8-like_N"/>
</dbReference>
<keyword evidence="5" id="KW-1185">Reference proteome</keyword>
<proteinExistence type="predicted"/>
<dbReference type="Pfam" id="PF20789">
    <property type="entry name" value="4HBT_3C"/>
    <property type="match status" value="1"/>
</dbReference>
<evidence type="ECO:0000256" key="1">
    <source>
        <dbReference type="SAM" id="MobiDB-lite"/>
    </source>
</evidence>
<dbReference type="HOGENOM" id="CLU_032690_3_0_1"/>
<dbReference type="CDD" id="cd03444">
    <property type="entry name" value="Thioesterase_II_repeat1"/>
    <property type="match status" value="1"/>
</dbReference>
<feature type="domain" description="Acyl-CoA thioesterase-like N-terminal HotDog" evidence="2">
    <location>
        <begin position="48"/>
        <end position="128"/>
    </location>
</feature>
<evidence type="ECO:0000313" key="4">
    <source>
        <dbReference type="EMBL" id="EXJ71210.1"/>
    </source>
</evidence>
<dbReference type="Pfam" id="PF13622">
    <property type="entry name" value="4HBT_3"/>
    <property type="match status" value="1"/>
</dbReference>
<dbReference type="CDD" id="cd03445">
    <property type="entry name" value="Thioesterase_II_repeat2"/>
    <property type="match status" value="1"/>
</dbReference>
<evidence type="ECO:0000313" key="5">
    <source>
        <dbReference type="Proteomes" id="UP000019471"/>
    </source>
</evidence>
<feature type="domain" description="Acyl-CoA thioesterase-like C-terminal" evidence="3">
    <location>
        <begin position="225"/>
        <end position="365"/>
    </location>
</feature>
<evidence type="ECO:0000259" key="2">
    <source>
        <dbReference type="Pfam" id="PF13622"/>
    </source>
</evidence>
<dbReference type="InterPro" id="IPR003703">
    <property type="entry name" value="Acyl_CoA_thio"/>
</dbReference>
<dbReference type="GO" id="GO:0005782">
    <property type="term" value="C:peroxisomal matrix"/>
    <property type="evidence" value="ECO:0007669"/>
    <property type="project" value="UniProtKB-SubCell"/>
</dbReference>
<gene>
    <name evidence="4" type="ORF">A1O5_06204</name>
</gene>
<dbReference type="STRING" id="1182543.W9X1K2"/>
<feature type="region of interest" description="Disordered" evidence="1">
    <location>
        <begin position="203"/>
        <end position="226"/>
    </location>
</feature>
<dbReference type="GO" id="GO:0009062">
    <property type="term" value="P:fatty acid catabolic process"/>
    <property type="evidence" value="ECO:0007669"/>
    <property type="project" value="TreeGrafter"/>
</dbReference>
<dbReference type="InterPro" id="IPR049450">
    <property type="entry name" value="ACOT8-like_C"/>
</dbReference>
<dbReference type="Proteomes" id="UP000019471">
    <property type="component" value="Unassembled WGS sequence"/>
</dbReference>
<dbReference type="RefSeq" id="XP_007744989.1">
    <property type="nucleotide sequence ID" value="XM_007746799.1"/>
</dbReference>
<evidence type="ECO:0008006" key="6">
    <source>
        <dbReference type="Google" id="ProtNLM"/>
    </source>
</evidence>
<dbReference type="OrthoDB" id="68328at2759"/>